<evidence type="ECO:0000313" key="2">
    <source>
        <dbReference type="Proteomes" id="UP000182444"/>
    </source>
</evidence>
<dbReference type="AlphaFoldDB" id="A0A1D8NIS3"/>
<dbReference type="RefSeq" id="XP_068139131.1">
    <property type="nucleotide sequence ID" value="XM_068283030.1"/>
</dbReference>
<dbReference type="GeneID" id="94583635"/>
<name>A0A1D8NIS3_YARLL</name>
<sequence>MSGVVASPACHCCTNHCRLPETHFVRVPHVFVIGRARLTRQLHQRAREMRLLPGKPHYRLRTAPWPCPYSHGTATTNGTDDLQYAA</sequence>
<dbReference type="VEuPathDB" id="FungiDB:YALI1_E20334g"/>
<dbReference type="EMBL" id="CP017557">
    <property type="protein sequence ID" value="AOW05532.1"/>
    <property type="molecule type" value="Genomic_DNA"/>
</dbReference>
<protein>
    <submittedName>
        <fullName evidence="1">Uncharacterized protein</fullName>
    </submittedName>
</protein>
<dbReference type="Proteomes" id="UP000182444">
    <property type="component" value="Chromosome 1E"/>
</dbReference>
<evidence type="ECO:0000313" key="1">
    <source>
        <dbReference type="EMBL" id="AOW05532.1"/>
    </source>
</evidence>
<reference evidence="1 2" key="1">
    <citation type="journal article" date="2016" name="PLoS ONE">
        <title>Sequence Assembly of Yarrowia lipolytica Strain W29/CLIB89 Shows Transposable Element Diversity.</title>
        <authorList>
            <person name="Magnan C."/>
            <person name="Yu J."/>
            <person name="Chang I."/>
            <person name="Jahn E."/>
            <person name="Kanomata Y."/>
            <person name="Wu J."/>
            <person name="Zeller M."/>
            <person name="Oakes M."/>
            <person name="Baldi P."/>
            <person name="Sandmeyer S."/>
        </authorList>
    </citation>
    <scope>NUCLEOTIDE SEQUENCE [LARGE SCALE GENOMIC DNA]</scope>
    <source>
        <strain evidence="2">CLIB89(W29)</strain>
    </source>
</reference>
<gene>
    <name evidence="1" type="ORF">YALI1_E20334g</name>
</gene>
<organism evidence="1 2">
    <name type="scientific">Yarrowia lipolytica</name>
    <name type="common">Candida lipolytica</name>
    <dbReference type="NCBI Taxonomy" id="4952"/>
    <lineage>
        <taxon>Eukaryota</taxon>
        <taxon>Fungi</taxon>
        <taxon>Dikarya</taxon>
        <taxon>Ascomycota</taxon>
        <taxon>Saccharomycotina</taxon>
        <taxon>Dipodascomycetes</taxon>
        <taxon>Dipodascales</taxon>
        <taxon>Dipodascales incertae sedis</taxon>
        <taxon>Yarrowia</taxon>
    </lineage>
</organism>
<accession>A0A1D8NIS3</accession>
<proteinExistence type="predicted"/>